<sequence length="226" mass="26191">MNKETARSLFMDYLYGELEQDQRKELEIFLSQDPELQKELDELGDVRSMLQHLPVQDPAEQLVMVEPNKSGFQDWWNELIESWIPTNGFARAGFAMASVLILFVVVGAFTKMNISVDNGGFNLTFGEKQEIIQQGFTPQQVEMLLQQVREDNAVMISDAIQQAQQQQENRIEKTLVNFADYIEQQRQSDLQMISSGIYNMEETYYDRFRQTDQVLGELIQTVSTRN</sequence>
<name>A0ABW5JFN7_9BACT</name>
<proteinExistence type="predicted"/>
<comment type="caution">
    <text evidence="2">The sequence shown here is derived from an EMBL/GenBank/DDBJ whole genome shotgun (WGS) entry which is preliminary data.</text>
</comment>
<reference evidence="3" key="1">
    <citation type="journal article" date="2019" name="Int. J. Syst. Evol. Microbiol.">
        <title>The Global Catalogue of Microorganisms (GCM) 10K type strain sequencing project: providing services to taxonomists for standard genome sequencing and annotation.</title>
        <authorList>
            <consortium name="The Broad Institute Genomics Platform"/>
            <consortium name="The Broad Institute Genome Sequencing Center for Infectious Disease"/>
            <person name="Wu L."/>
            <person name="Ma J."/>
        </authorList>
    </citation>
    <scope>NUCLEOTIDE SEQUENCE [LARGE SCALE GENOMIC DNA]</scope>
    <source>
        <strain evidence="3">KCTC 52042</strain>
    </source>
</reference>
<dbReference type="Proteomes" id="UP001597460">
    <property type="component" value="Unassembled WGS sequence"/>
</dbReference>
<dbReference type="Gene3D" id="1.10.10.1320">
    <property type="entry name" value="Anti-sigma factor, zinc-finger domain"/>
    <property type="match status" value="1"/>
</dbReference>
<evidence type="ECO:0000313" key="2">
    <source>
        <dbReference type="EMBL" id="MFD2531061.1"/>
    </source>
</evidence>
<keyword evidence="3" id="KW-1185">Reference proteome</keyword>
<protein>
    <submittedName>
        <fullName evidence="2">Anti-sigma factor family protein</fullName>
    </submittedName>
</protein>
<gene>
    <name evidence="2" type="ORF">ACFSVN_01220</name>
</gene>
<keyword evidence="1" id="KW-0812">Transmembrane</keyword>
<accession>A0ABW5JFN7</accession>
<dbReference type="RefSeq" id="WP_390297396.1">
    <property type="nucleotide sequence ID" value="NZ_JBHULI010000002.1"/>
</dbReference>
<feature type="transmembrane region" description="Helical" evidence="1">
    <location>
        <begin position="89"/>
        <end position="109"/>
    </location>
</feature>
<evidence type="ECO:0000256" key="1">
    <source>
        <dbReference type="SAM" id="Phobius"/>
    </source>
</evidence>
<organism evidence="2 3">
    <name type="scientific">Gracilimonas halophila</name>
    <dbReference type="NCBI Taxonomy" id="1834464"/>
    <lineage>
        <taxon>Bacteria</taxon>
        <taxon>Pseudomonadati</taxon>
        <taxon>Balneolota</taxon>
        <taxon>Balneolia</taxon>
        <taxon>Balneolales</taxon>
        <taxon>Balneolaceae</taxon>
        <taxon>Gracilimonas</taxon>
    </lineage>
</organism>
<keyword evidence="1" id="KW-0472">Membrane</keyword>
<dbReference type="EMBL" id="JBHULI010000002">
    <property type="protein sequence ID" value="MFD2531061.1"/>
    <property type="molecule type" value="Genomic_DNA"/>
</dbReference>
<dbReference type="InterPro" id="IPR041916">
    <property type="entry name" value="Anti_sigma_zinc_sf"/>
</dbReference>
<keyword evidence="1" id="KW-1133">Transmembrane helix</keyword>
<evidence type="ECO:0000313" key="3">
    <source>
        <dbReference type="Proteomes" id="UP001597460"/>
    </source>
</evidence>